<dbReference type="Proteomes" id="UP000799437">
    <property type="component" value="Unassembled WGS sequence"/>
</dbReference>
<keyword evidence="2" id="KW-1185">Reference proteome</keyword>
<evidence type="ECO:0000313" key="2">
    <source>
        <dbReference type="Proteomes" id="UP000799437"/>
    </source>
</evidence>
<dbReference type="EMBL" id="ML996602">
    <property type="protein sequence ID" value="KAF2752655.1"/>
    <property type="molecule type" value="Genomic_DNA"/>
</dbReference>
<dbReference type="AlphaFoldDB" id="A0A6A6VR84"/>
<sequence length="220" mass="25143">MACKAGFSPKSKSPVYVQESGNDLVVAGQNLAALTLSSLQELGLQRSFAYFTVFIFLSYCHVLRKKGFSHQEVDDLVKIVTPLRERDRNQLLDTIPWIHRLIVRLVRSGWALQRASELFFINALSTTDLFHIRSDGNFQSILEHFSKDIFVNYSYENCLSPSYTIPGLIASYLDWAKACRTIQYFGLRFARSTIIDRRNPYCLSVPKLCRTFGRCGCSTF</sequence>
<gene>
    <name evidence="1" type="ORF">EJ05DRAFT_270266</name>
</gene>
<name>A0A6A6VR84_9PEZI</name>
<dbReference type="GeneID" id="54481400"/>
<proteinExistence type="predicted"/>
<protein>
    <submittedName>
        <fullName evidence="1">Uncharacterized protein</fullName>
    </submittedName>
</protein>
<organism evidence="1 2">
    <name type="scientific">Pseudovirgaria hyperparasitica</name>
    <dbReference type="NCBI Taxonomy" id="470096"/>
    <lineage>
        <taxon>Eukaryota</taxon>
        <taxon>Fungi</taxon>
        <taxon>Dikarya</taxon>
        <taxon>Ascomycota</taxon>
        <taxon>Pezizomycotina</taxon>
        <taxon>Dothideomycetes</taxon>
        <taxon>Dothideomycetes incertae sedis</taxon>
        <taxon>Acrospermales</taxon>
        <taxon>Acrospermaceae</taxon>
        <taxon>Pseudovirgaria</taxon>
    </lineage>
</organism>
<dbReference type="OrthoDB" id="3788792at2759"/>
<evidence type="ECO:0000313" key="1">
    <source>
        <dbReference type="EMBL" id="KAF2752655.1"/>
    </source>
</evidence>
<accession>A0A6A6VR84</accession>
<reference evidence="1" key="1">
    <citation type="journal article" date="2020" name="Stud. Mycol.">
        <title>101 Dothideomycetes genomes: a test case for predicting lifestyles and emergence of pathogens.</title>
        <authorList>
            <person name="Haridas S."/>
            <person name="Albert R."/>
            <person name="Binder M."/>
            <person name="Bloem J."/>
            <person name="Labutti K."/>
            <person name="Salamov A."/>
            <person name="Andreopoulos B."/>
            <person name="Baker S."/>
            <person name="Barry K."/>
            <person name="Bills G."/>
            <person name="Bluhm B."/>
            <person name="Cannon C."/>
            <person name="Castanera R."/>
            <person name="Culley D."/>
            <person name="Daum C."/>
            <person name="Ezra D."/>
            <person name="Gonzalez J."/>
            <person name="Henrissat B."/>
            <person name="Kuo A."/>
            <person name="Liang C."/>
            <person name="Lipzen A."/>
            <person name="Lutzoni F."/>
            <person name="Magnuson J."/>
            <person name="Mondo S."/>
            <person name="Nolan M."/>
            <person name="Ohm R."/>
            <person name="Pangilinan J."/>
            <person name="Park H.-J."/>
            <person name="Ramirez L."/>
            <person name="Alfaro M."/>
            <person name="Sun H."/>
            <person name="Tritt A."/>
            <person name="Yoshinaga Y."/>
            <person name="Zwiers L.-H."/>
            <person name="Turgeon B."/>
            <person name="Goodwin S."/>
            <person name="Spatafora J."/>
            <person name="Crous P."/>
            <person name="Grigoriev I."/>
        </authorList>
    </citation>
    <scope>NUCLEOTIDE SEQUENCE</scope>
    <source>
        <strain evidence="1">CBS 121739</strain>
    </source>
</reference>
<dbReference type="RefSeq" id="XP_033595106.1">
    <property type="nucleotide sequence ID" value="XM_033740346.1"/>
</dbReference>